<proteinExistence type="predicted"/>
<sequence>MQHESGRQTVIKEFFKVSKPDTTATATTTATTTTTTSPQPGPSGEHLRSHDSSMEVVSDSE</sequence>
<keyword evidence="3" id="KW-1185">Reference proteome</keyword>
<name>A0A5B7JE74_PORTR</name>
<comment type="caution">
    <text evidence="2">The sequence shown here is derived from an EMBL/GenBank/DDBJ whole genome shotgun (WGS) entry which is preliminary data.</text>
</comment>
<dbReference type="EMBL" id="VSRR010092856">
    <property type="protein sequence ID" value="MPC92885.1"/>
    <property type="molecule type" value="Genomic_DNA"/>
</dbReference>
<feature type="compositionally biased region" description="Low complexity" evidence="1">
    <location>
        <begin position="22"/>
        <end position="36"/>
    </location>
</feature>
<reference evidence="2 3" key="1">
    <citation type="submission" date="2019-05" db="EMBL/GenBank/DDBJ databases">
        <title>Another draft genome of Portunus trituberculatus and its Hox gene families provides insights of decapod evolution.</title>
        <authorList>
            <person name="Jeong J.-H."/>
            <person name="Song I."/>
            <person name="Kim S."/>
            <person name="Choi T."/>
            <person name="Kim D."/>
            <person name="Ryu S."/>
            <person name="Kim W."/>
        </authorList>
    </citation>
    <scope>NUCLEOTIDE SEQUENCE [LARGE SCALE GENOMIC DNA]</scope>
    <source>
        <tissue evidence="2">Muscle</tissue>
    </source>
</reference>
<evidence type="ECO:0000313" key="3">
    <source>
        <dbReference type="Proteomes" id="UP000324222"/>
    </source>
</evidence>
<organism evidence="2 3">
    <name type="scientific">Portunus trituberculatus</name>
    <name type="common">Swimming crab</name>
    <name type="synonym">Neptunus trituberculatus</name>
    <dbReference type="NCBI Taxonomy" id="210409"/>
    <lineage>
        <taxon>Eukaryota</taxon>
        <taxon>Metazoa</taxon>
        <taxon>Ecdysozoa</taxon>
        <taxon>Arthropoda</taxon>
        <taxon>Crustacea</taxon>
        <taxon>Multicrustacea</taxon>
        <taxon>Malacostraca</taxon>
        <taxon>Eumalacostraca</taxon>
        <taxon>Eucarida</taxon>
        <taxon>Decapoda</taxon>
        <taxon>Pleocyemata</taxon>
        <taxon>Brachyura</taxon>
        <taxon>Eubrachyura</taxon>
        <taxon>Portunoidea</taxon>
        <taxon>Portunidae</taxon>
        <taxon>Portuninae</taxon>
        <taxon>Portunus</taxon>
    </lineage>
</organism>
<gene>
    <name evidence="2" type="ORF">E2C01_087998</name>
</gene>
<dbReference type="AlphaFoldDB" id="A0A5B7JE74"/>
<feature type="region of interest" description="Disordered" evidence="1">
    <location>
        <begin position="1"/>
        <end position="61"/>
    </location>
</feature>
<evidence type="ECO:0000313" key="2">
    <source>
        <dbReference type="EMBL" id="MPC92885.1"/>
    </source>
</evidence>
<evidence type="ECO:0000256" key="1">
    <source>
        <dbReference type="SAM" id="MobiDB-lite"/>
    </source>
</evidence>
<protein>
    <submittedName>
        <fullName evidence="2">Uncharacterized protein</fullName>
    </submittedName>
</protein>
<accession>A0A5B7JE74</accession>
<dbReference type="Proteomes" id="UP000324222">
    <property type="component" value="Unassembled WGS sequence"/>
</dbReference>